<feature type="transmembrane region" description="Helical" evidence="7">
    <location>
        <begin position="309"/>
        <end position="331"/>
    </location>
</feature>
<evidence type="ECO:0000256" key="2">
    <source>
        <dbReference type="ARBA" id="ARBA00022448"/>
    </source>
</evidence>
<evidence type="ECO:0000256" key="7">
    <source>
        <dbReference type="SAM" id="Phobius"/>
    </source>
</evidence>
<keyword evidence="3 7" id="KW-0812">Transmembrane</keyword>
<feature type="transmembrane region" description="Helical" evidence="7">
    <location>
        <begin position="432"/>
        <end position="455"/>
    </location>
</feature>
<feature type="transmembrane region" description="Helical" evidence="7">
    <location>
        <begin position="276"/>
        <end position="297"/>
    </location>
</feature>
<sequence>MTTTSSPSGDRPEHPAATPDARAVRTVDEAEELAFSPEVASATRKARWRLLPFLMLMFVIAFIDRSNIGFAEESLEVHAGLGAAAYAFGAGLFFIGYAVFEVPSNLIMHRVGARWWMARIMVSWGVVAGLFMFTTGPVMFYVLRFLLGVAEAGFFPGVILYLTYWFPRRTRGQATALFYLGLPIANVVGGPLSGGLLELDGALGLHGFQWMFLLEGLLAVIVGVVAVFALTDRPARARWLTAGERDALEGVLAAEAQTKEQVAKLSWWQALLTPRVLYFALIYLTIQVAVYGLTFFLPAQVASITGREVGFLVGLLVAIPWLCALVVNLFVGRWADRRAAYRSTATLMLVLSGVGLAASAFLSQPVLAMAALCLAAIGFVSAQPIFWNIPTGYLSGAAMAAGVGLINGLGNLGGFIAPNLRSWMVTAFDSEAAGLVMLAIAPFVGALLVAGTALFERRESAGRAGRRAA</sequence>
<feature type="transmembrane region" description="Helical" evidence="7">
    <location>
        <begin position="46"/>
        <end position="63"/>
    </location>
</feature>
<evidence type="ECO:0000256" key="5">
    <source>
        <dbReference type="ARBA" id="ARBA00023136"/>
    </source>
</evidence>
<dbReference type="InterPro" id="IPR020846">
    <property type="entry name" value="MFS_dom"/>
</dbReference>
<organism evidence="9 10">
    <name type="scientific">Brachybacterium kimchii</name>
    <dbReference type="NCBI Taxonomy" id="2942909"/>
    <lineage>
        <taxon>Bacteria</taxon>
        <taxon>Bacillati</taxon>
        <taxon>Actinomycetota</taxon>
        <taxon>Actinomycetes</taxon>
        <taxon>Micrococcales</taxon>
        <taxon>Dermabacteraceae</taxon>
        <taxon>Brachybacterium</taxon>
    </lineage>
</organism>
<evidence type="ECO:0000259" key="8">
    <source>
        <dbReference type="PROSITE" id="PS50850"/>
    </source>
</evidence>
<keyword evidence="4 7" id="KW-1133">Transmembrane helix</keyword>
<dbReference type="EMBL" id="CP097218">
    <property type="protein sequence ID" value="UQN28855.1"/>
    <property type="molecule type" value="Genomic_DNA"/>
</dbReference>
<evidence type="ECO:0000256" key="6">
    <source>
        <dbReference type="SAM" id="MobiDB-lite"/>
    </source>
</evidence>
<feature type="transmembrane region" description="Helical" evidence="7">
    <location>
        <begin position="367"/>
        <end position="386"/>
    </location>
</feature>
<dbReference type="PANTHER" id="PTHR43791:SF30">
    <property type="entry name" value="INNER MEMBRANE TRANSPORT PROTEIN RHMT"/>
    <property type="match status" value="1"/>
</dbReference>
<feature type="transmembrane region" description="Helical" evidence="7">
    <location>
        <begin position="208"/>
        <end position="230"/>
    </location>
</feature>
<dbReference type="CDD" id="cd17319">
    <property type="entry name" value="MFS_ExuT_GudP_like"/>
    <property type="match status" value="1"/>
</dbReference>
<evidence type="ECO:0000256" key="3">
    <source>
        <dbReference type="ARBA" id="ARBA00022692"/>
    </source>
</evidence>
<feature type="transmembrane region" description="Helical" evidence="7">
    <location>
        <begin position="139"/>
        <end position="164"/>
    </location>
</feature>
<dbReference type="PANTHER" id="PTHR43791">
    <property type="entry name" value="PERMEASE-RELATED"/>
    <property type="match status" value="1"/>
</dbReference>
<feature type="transmembrane region" description="Helical" evidence="7">
    <location>
        <begin position="393"/>
        <end position="412"/>
    </location>
</feature>
<dbReference type="InterPro" id="IPR036259">
    <property type="entry name" value="MFS_trans_sf"/>
</dbReference>
<evidence type="ECO:0000313" key="9">
    <source>
        <dbReference type="EMBL" id="UQN28855.1"/>
    </source>
</evidence>
<dbReference type="InterPro" id="IPR011701">
    <property type="entry name" value="MFS"/>
</dbReference>
<evidence type="ECO:0000256" key="1">
    <source>
        <dbReference type="ARBA" id="ARBA00004651"/>
    </source>
</evidence>
<protein>
    <submittedName>
        <fullName evidence="9">MFS transporter</fullName>
    </submittedName>
</protein>
<keyword evidence="10" id="KW-1185">Reference proteome</keyword>
<dbReference type="PROSITE" id="PS50850">
    <property type="entry name" value="MFS"/>
    <property type="match status" value="1"/>
</dbReference>
<dbReference type="SUPFAM" id="SSF103473">
    <property type="entry name" value="MFS general substrate transporter"/>
    <property type="match status" value="1"/>
</dbReference>
<evidence type="ECO:0000256" key="4">
    <source>
        <dbReference type="ARBA" id="ARBA00022989"/>
    </source>
</evidence>
<dbReference type="RefSeq" id="WP_249477974.1">
    <property type="nucleotide sequence ID" value="NZ_CP097218.1"/>
</dbReference>
<dbReference type="Proteomes" id="UP001055868">
    <property type="component" value="Chromosome"/>
</dbReference>
<feature type="region of interest" description="Disordered" evidence="6">
    <location>
        <begin position="1"/>
        <end position="22"/>
    </location>
</feature>
<comment type="subcellular location">
    <subcellularLocation>
        <location evidence="1">Cell membrane</location>
        <topology evidence="1">Multi-pass membrane protein</topology>
    </subcellularLocation>
</comment>
<keyword evidence="5 7" id="KW-0472">Membrane</keyword>
<proteinExistence type="predicted"/>
<reference evidence="9" key="1">
    <citation type="submission" date="2022-05" db="EMBL/GenBank/DDBJ databases">
        <title>Genomic analysis of Brachybacterium sp. CBA3104.</title>
        <authorList>
            <person name="Roh S.W."/>
            <person name="Kim Y.B."/>
            <person name="Kim Y."/>
        </authorList>
    </citation>
    <scope>NUCLEOTIDE SEQUENCE</scope>
    <source>
        <strain evidence="9">CBA3104</strain>
    </source>
</reference>
<dbReference type="Gene3D" id="1.20.1250.20">
    <property type="entry name" value="MFS general substrate transporter like domains"/>
    <property type="match status" value="2"/>
</dbReference>
<keyword evidence="2" id="KW-0813">Transport</keyword>
<feature type="transmembrane region" description="Helical" evidence="7">
    <location>
        <begin position="176"/>
        <end position="196"/>
    </location>
</feature>
<feature type="transmembrane region" description="Helical" evidence="7">
    <location>
        <begin position="343"/>
        <end position="361"/>
    </location>
</feature>
<gene>
    <name evidence="9" type="ORF">M4486_14660</name>
</gene>
<name>A0ABY4N6S2_9MICO</name>
<accession>A0ABY4N6S2</accession>
<feature type="domain" description="Major facilitator superfamily (MFS) profile" evidence="8">
    <location>
        <begin position="50"/>
        <end position="457"/>
    </location>
</feature>
<dbReference type="Pfam" id="PF07690">
    <property type="entry name" value="MFS_1"/>
    <property type="match status" value="1"/>
</dbReference>
<evidence type="ECO:0000313" key="10">
    <source>
        <dbReference type="Proteomes" id="UP001055868"/>
    </source>
</evidence>
<feature type="transmembrane region" description="Helical" evidence="7">
    <location>
        <begin position="115"/>
        <end position="133"/>
    </location>
</feature>
<feature type="transmembrane region" description="Helical" evidence="7">
    <location>
        <begin position="83"/>
        <end position="103"/>
    </location>
</feature>